<gene>
    <name evidence="1" type="ORF">J2Z66_001128</name>
</gene>
<dbReference type="EMBL" id="JAGGLB010000003">
    <property type="protein sequence ID" value="MBP1989530.1"/>
    <property type="molecule type" value="Genomic_DNA"/>
</dbReference>
<keyword evidence="2" id="KW-1185">Reference proteome</keyword>
<sequence length="43" mass="5042">MVWVDEDGDGIIEDLFVRMTKTAIKLTGRLQIKEITLMQRITY</sequence>
<accession>A0ABS4IQV6</accession>
<proteinExistence type="predicted"/>
<dbReference type="Proteomes" id="UP001519287">
    <property type="component" value="Unassembled WGS sequence"/>
</dbReference>
<evidence type="ECO:0000313" key="1">
    <source>
        <dbReference type="EMBL" id="MBP1989530.1"/>
    </source>
</evidence>
<evidence type="ECO:0000313" key="2">
    <source>
        <dbReference type="Proteomes" id="UP001519287"/>
    </source>
</evidence>
<comment type="caution">
    <text evidence="1">The sequence shown here is derived from an EMBL/GenBank/DDBJ whole genome shotgun (WGS) entry which is preliminary data.</text>
</comment>
<reference evidence="1 2" key="1">
    <citation type="submission" date="2021-03" db="EMBL/GenBank/DDBJ databases">
        <title>Genomic Encyclopedia of Type Strains, Phase IV (KMG-IV): sequencing the most valuable type-strain genomes for metagenomic binning, comparative biology and taxonomic classification.</title>
        <authorList>
            <person name="Goeker M."/>
        </authorList>
    </citation>
    <scope>NUCLEOTIDE SEQUENCE [LARGE SCALE GENOMIC DNA]</scope>
    <source>
        <strain evidence="1 2">DSM 26048</strain>
    </source>
</reference>
<protein>
    <submittedName>
        <fullName evidence="1">Uncharacterized protein</fullName>
    </submittedName>
</protein>
<name>A0ABS4IQV6_9BACL</name>
<organism evidence="1 2">
    <name type="scientific">Paenibacillus eucommiae</name>
    <dbReference type="NCBI Taxonomy" id="1355755"/>
    <lineage>
        <taxon>Bacteria</taxon>
        <taxon>Bacillati</taxon>
        <taxon>Bacillota</taxon>
        <taxon>Bacilli</taxon>
        <taxon>Bacillales</taxon>
        <taxon>Paenibacillaceae</taxon>
        <taxon>Paenibacillus</taxon>
    </lineage>
</organism>